<reference evidence="2" key="2">
    <citation type="submission" date="2019-11" db="EMBL/GenBank/DDBJ databases">
        <title>Improved Assembly of Tolypothrix boutellei genome.</title>
        <authorList>
            <person name="Sarangi A.N."/>
            <person name="Mukherjee M."/>
            <person name="Ghosh S."/>
            <person name="Singh D."/>
            <person name="Das A."/>
            <person name="Kant S."/>
            <person name="Prusty A."/>
            <person name="Tripathy S."/>
        </authorList>
    </citation>
    <scope>NUCLEOTIDE SEQUENCE</scope>
    <source>
        <strain evidence="2">VB521301</strain>
    </source>
</reference>
<keyword evidence="4" id="KW-1185">Reference proteome</keyword>
<name>A0A0C1NBC2_9CYAN</name>
<dbReference type="Proteomes" id="UP000029738">
    <property type="component" value="Unassembled WGS sequence"/>
</dbReference>
<dbReference type="InterPro" id="IPR007280">
    <property type="entry name" value="Peptidase_C_arc/bac"/>
</dbReference>
<sequence length="250" mass="27400">MATYNIGTLNVDPVTNNDYYLDKYDTTDVFEFNLNETRDINLSLTGINAGDDADVVLYRDNGNGIFNASEDIYVAGSYRGSNNDDSINIADQQTGTYFAQVNLYNDGDFYGISYDLSLSATYGFSPSNLLPVETQLEDISADSTQYGYISDYNTADTYAFSLGYFEGVNINLSGLSSDLDLRLIADINNNRIVDAGEELVRSVNAGTYPDSITLDDAGNYFLQVYQFSGSSSYTLDFDHYTTGLALAAIG</sequence>
<protein>
    <submittedName>
        <fullName evidence="2">Peptidase</fullName>
    </submittedName>
</protein>
<accession>A0A0C1NBC2</accession>
<dbReference type="EMBL" id="JHEG02000037">
    <property type="protein sequence ID" value="KIE12062.1"/>
    <property type="molecule type" value="Genomic_DNA"/>
</dbReference>
<proteinExistence type="predicted"/>
<dbReference type="Gene3D" id="2.60.120.380">
    <property type="match status" value="2"/>
</dbReference>
<gene>
    <name evidence="3" type="ORF">DA73_0210680</name>
    <name evidence="2" type="ORF">DA73_0400038170</name>
</gene>
<reference evidence="3" key="1">
    <citation type="journal article" date="2015" name="Genome Announc.">
        <title>Draft Genome Sequence of Tolypothrix boutellei Strain VB521301.</title>
        <authorList>
            <person name="Chandrababunaidu M.M."/>
            <person name="Singh D."/>
            <person name="Sen D."/>
            <person name="Bhan S."/>
            <person name="Das S."/>
            <person name="Gupta A."/>
            <person name="Adhikary S.P."/>
            <person name="Tripathy S."/>
        </authorList>
    </citation>
    <scope>NUCLEOTIDE SEQUENCE</scope>
    <source>
        <strain evidence="3">VB521301</strain>
    </source>
</reference>
<evidence type="ECO:0000313" key="4">
    <source>
        <dbReference type="Proteomes" id="UP000029738"/>
    </source>
</evidence>
<dbReference type="RefSeq" id="WP_038086408.1">
    <property type="nucleotide sequence ID" value="NZ_JHEG04000001.1"/>
</dbReference>
<dbReference type="AlphaFoldDB" id="A0A0C1NBC2"/>
<dbReference type="Pfam" id="PF04151">
    <property type="entry name" value="PPC"/>
    <property type="match status" value="1"/>
</dbReference>
<comment type="caution">
    <text evidence="3">The sequence shown here is derived from an EMBL/GenBank/DDBJ whole genome shotgun (WGS) entry which is preliminary data.</text>
</comment>
<dbReference type="SUPFAM" id="SSF89260">
    <property type="entry name" value="Collagen-binding domain"/>
    <property type="match status" value="1"/>
</dbReference>
<evidence type="ECO:0000259" key="1">
    <source>
        <dbReference type="Pfam" id="PF04151"/>
    </source>
</evidence>
<dbReference type="STRING" id="1479485.DA73_0210680"/>
<feature type="domain" description="Peptidase C-terminal archaeal/bacterial" evidence="1">
    <location>
        <begin position="26"/>
        <end position="102"/>
    </location>
</feature>
<organism evidence="3">
    <name type="scientific">Tolypothrix bouteillei VB521301</name>
    <dbReference type="NCBI Taxonomy" id="1479485"/>
    <lineage>
        <taxon>Bacteria</taxon>
        <taxon>Bacillati</taxon>
        <taxon>Cyanobacteriota</taxon>
        <taxon>Cyanophyceae</taxon>
        <taxon>Nostocales</taxon>
        <taxon>Tolypothrichaceae</taxon>
        <taxon>Tolypothrix</taxon>
    </lineage>
</organism>
<evidence type="ECO:0000313" key="2">
    <source>
        <dbReference type="EMBL" id="KAF3890629.1"/>
    </source>
</evidence>
<dbReference type="OrthoDB" id="464425at2"/>
<evidence type="ECO:0000313" key="3">
    <source>
        <dbReference type="EMBL" id="KIE12062.1"/>
    </source>
</evidence>
<dbReference type="EMBL" id="JHEG04000001">
    <property type="protein sequence ID" value="KAF3890629.1"/>
    <property type="molecule type" value="Genomic_DNA"/>
</dbReference>